<evidence type="ECO:0000313" key="9">
    <source>
        <dbReference type="Proteomes" id="UP000477070"/>
    </source>
</evidence>
<dbReference type="RefSeq" id="WP_034574589.1">
    <property type="nucleotide sequence ID" value="NZ_JRMP02000014.1"/>
</dbReference>
<dbReference type="EC" id="5.4.2.9" evidence="4"/>
<dbReference type="NCBIfam" id="TIGR02320">
    <property type="entry name" value="PEP_mutase"/>
    <property type="match status" value="1"/>
</dbReference>
<reference evidence="7 8" key="1">
    <citation type="journal article" date="2014" name="Genome Announc.">
        <title>Draft genome sequences of eight enterohepatic helicobacter species isolated from both laboratory and wild rodents.</title>
        <authorList>
            <person name="Sheh A."/>
            <person name="Shen Z."/>
            <person name="Fox J.G."/>
        </authorList>
    </citation>
    <scope>NUCLEOTIDE SEQUENCE [LARGE SCALE GENOMIC DNA]</scope>
    <source>
        <strain evidence="7 8">MIT 97-6194</strain>
    </source>
</reference>
<dbReference type="Gene3D" id="3.20.20.60">
    <property type="entry name" value="Phosphoenolpyruvate-binding domains"/>
    <property type="match status" value="1"/>
</dbReference>
<evidence type="ECO:0000256" key="2">
    <source>
        <dbReference type="ARBA" id="ARBA00022695"/>
    </source>
</evidence>
<evidence type="ECO:0000259" key="5">
    <source>
        <dbReference type="Pfam" id="PF01467"/>
    </source>
</evidence>
<dbReference type="PANTHER" id="PTHR43793:SF1">
    <property type="entry name" value="FAD SYNTHASE"/>
    <property type="match status" value="1"/>
</dbReference>
<reference evidence="7" key="3">
    <citation type="submission" date="2018-04" db="EMBL/GenBank/DDBJ databases">
        <authorList>
            <person name="Sheh A."/>
            <person name="Shen Z."/>
            <person name="Mannion A.J."/>
            <person name="Fox J.G."/>
        </authorList>
    </citation>
    <scope>NUCLEOTIDE SEQUENCE</scope>
    <source>
        <strain evidence="7">MIT 97-6194</strain>
    </source>
</reference>
<dbReference type="Proteomes" id="UP000477070">
    <property type="component" value="Unassembled WGS sequence"/>
</dbReference>
<dbReference type="EMBL" id="JRMP02000014">
    <property type="protein sequence ID" value="TLD93342.1"/>
    <property type="molecule type" value="Genomic_DNA"/>
</dbReference>
<dbReference type="InterPro" id="IPR050385">
    <property type="entry name" value="Archaeal_FAD_synthase"/>
</dbReference>
<evidence type="ECO:0000256" key="1">
    <source>
        <dbReference type="ARBA" id="ARBA00022679"/>
    </source>
</evidence>
<dbReference type="InterPro" id="IPR004821">
    <property type="entry name" value="Cyt_trans-like"/>
</dbReference>
<keyword evidence="3 7" id="KW-0413">Isomerase</keyword>
<dbReference type="InterPro" id="IPR015813">
    <property type="entry name" value="Pyrv/PenolPyrv_kinase-like_dom"/>
</dbReference>
<evidence type="ECO:0000256" key="3">
    <source>
        <dbReference type="ARBA" id="ARBA00023235"/>
    </source>
</evidence>
<feature type="domain" description="Cytidyltransferase-like" evidence="5">
    <location>
        <begin position="4"/>
        <end position="135"/>
    </location>
</feature>
<dbReference type="Gene3D" id="3.40.50.620">
    <property type="entry name" value="HUPs"/>
    <property type="match status" value="1"/>
</dbReference>
<keyword evidence="2" id="KW-0548">Nucleotidyltransferase</keyword>
<name>A0A347VUA5_9HELI</name>
<dbReference type="Pfam" id="PF01467">
    <property type="entry name" value="CTP_transf_like"/>
    <property type="match status" value="1"/>
</dbReference>
<dbReference type="GO" id="GO:0050188">
    <property type="term" value="F:phosphoenolpyruvate mutase activity"/>
    <property type="evidence" value="ECO:0007669"/>
    <property type="project" value="UniProtKB-EC"/>
</dbReference>
<dbReference type="EMBL" id="QBIU01000001">
    <property type="protein sequence ID" value="MWV69217.1"/>
    <property type="molecule type" value="Genomic_DNA"/>
</dbReference>
<keyword evidence="8" id="KW-1185">Reference proteome</keyword>
<dbReference type="CDD" id="cd02170">
    <property type="entry name" value="cytidylyltransferase"/>
    <property type="match status" value="1"/>
</dbReference>
<protein>
    <recommendedName>
        <fullName evidence="4">phosphoenolpyruvate mutase</fullName>
        <ecNumber evidence="4">5.4.2.9</ecNumber>
    </recommendedName>
</protein>
<comment type="caution">
    <text evidence="7">The sequence shown here is derived from an EMBL/GenBank/DDBJ whole genome shotgun (WGS) entry which is preliminary data.</text>
</comment>
<proteinExistence type="predicted"/>
<dbReference type="InterPro" id="IPR012698">
    <property type="entry name" value="PEnolPyrv_PMutase_core"/>
</dbReference>
<dbReference type="STRING" id="1548018.LS64_09185"/>
<dbReference type="SUPFAM" id="SSF51621">
    <property type="entry name" value="Phosphoenolpyruvate/pyruvate domain"/>
    <property type="match status" value="1"/>
</dbReference>
<reference evidence="6 9" key="4">
    <citation type="submission" date="2019-12" db="EMBL/GenBank/DDBJ databases">
        <title>Multi-Generational Helicobacter saguini Isolates.</title>
        <authorList>
            <person name="Mannion A."/>
            <person name="Shen Z."/>
            <person name="Fox J.G."/>
        </authorList>
    </citation>
    <scope>NUCLEOTIDE SEQUENCE [LARGE SCALE GENOMIC DNA]</scope>
    <source>
        <strain evidence="6">16-048</strain>
        <strain evidence="9">16-048 (F4)</strain>
    </source>
</reference>
<dbReference type="OrthoDB" id="9771433at2"/>
<dbReference type="InterPro" id="IPR040442">
    <property type="entry name" value="Pyrv_kinase-like_dom_sf"/>
</dbReference>
<gene>
    <name evidence="7" type="primary">aepX</name>
    <name evidence="6" type="ORF">DCO61_04125</name>
    <name evidence="7" type="ORF">LS64_008650</name>
</gene>
<dbReference type="CDD" id="cd00377">
    <property type="entry name" value="ICL_PEPM"/>
    <property type="match status" value="1"/>
</dbReference>
<dbReference type="InterPro" id="IPR039556">
    <property type="entry name" value="ICL/PEPM"/>
</dbReference>
<evidence type="ECO:0000313" key="6">
    <source>
        <dbReference type="EMBL" id="MWV69217.1"/>
    </source>
</evidence>
<dbReference type="SUPFAM" id="SSF52374">
    <property type="entry name" value="Nucleotidylyl transferase"/>
    <property type="match status" value="1"/>
</dbReference>
<sequence length="437" mass="48528">MSADLIHPGHINILKIAHNLAKDIEKKEKIKCEVIVGLLTDKAIASYKRLPYMNYNQRKEVVENLKFVDKVIPQEVLSYEPNIRKIKPDFVVHGDDWKHGRQSITRQNVIDTLKDLGKGELIEPHYTEGISSTQLNENARAIGITTNARLSLLRRLINAKAPLRILETHNALSALIAQNASVNKNGEKIEFDGFWSSSLTDSTSRGKPDIEAVELTSRLNTINEIFEVTTKPLIYDADTGGKIEHFAFSVRSLERVGISAVIIEDKTGLKKNSLLGNDVAQEQDCVKSFCDKIRAGKLAQITTDFMIIARIESLILNKGQKDALHRAFAYRDSGADGIMIHSRHKDASEILEFLDAFRRADSSTPVVVVPTSFNDITASNLANAGANIIIYANQMLRSAFVAMSSVAQGILEHDRSKEIESKCMSIKQILSLIPGTI</sequence>
<dbReference type="AlphaFoldDB" id="A0A347VUA5"/>
<dbReference type="GO" id="GO:0016779">
    <property type="term" value="F:nucleotidyltransferase activity"/>
    <property type="evidence" value="ECO:0007669"/>
    <property type="project" value="UniProtKB-KW"/>
</dbReference>
<keyword evidence="1" id="KW-0808">Transferase</keyword>
<evidence type="ECO:0000256" key="4">
    <source>
        <dbReference type="ARBA" id="ARBA00024063"/>
    </source>
</evidence>
<dbReference type="Proteomes" id="UP000029714">
    <property type="component" value="Unassembled WGS sequence"/>
</dbReference>
<accession>A0A347VUA5</accession>
<evidence type="ECO:0000313" key="7">
    <source>
        <dbReference type="EMBL" id="TLD93342.1"/>
    </source>
</evidence>
<dbReference type="Pfam" id="PF13714">
    <property type="entry name" value="PEP_mutase"/>
    <property type="match status" value="1"/>
</dbReference>
<keyword evidence="7" id="KW-0670">Pyruvate</keyword>
<dbReference type="PANTHER" id="PTHR43793">
    <property type="entry name" value="FAD SYNTHASE"/>
    <property type="match status" value="1"/>
</dbReference>
<reference evidence="7 8" key="2">
    <citation type="journal article" date="2016" name="Infect. Immun.">
        <title>Helicobacter saguini, a Novel Helicobacter Isolated from Cotton-Top Tamarins with Ulcerative Colitis, Has Proinflammatory Properties and Induces Typhlocolitis and Dysplasia in Gnotobiotic IL-10-/- Mice.</title>
        <authorList>
            <person name="Shen Z."/>
            <person name="Mannion A."/>
            <person name="Whary M.T."/>
            <person name="Muthupalani S."/>
            <person name="Sheh A."/>
            <person name="Feng Y."/>
            <person name="Gong G."/>
            <person name="Vandamme P."/>
            <person name="Holcombe H.R."/>
            <person name="Paster B.J."/>
            <person name="Fox J.G."/>
        </authorList>
    </citation>
    <scope>NUCLEOTIDE SEQUENCE [LARGE SCALE GENOMIC DNA]</scope>
    <source>
        <strain evidence="7 8">MIT 97-6194</strain>
    </source>
</reference>
<dbReference type="InterPro" id="IPR014729">
    <property type="entry name" value="Rossmann-like_a/b/a_fold"/>
</dbReference>
<dbReference type="NCBIfam" id="TIGR00125">
    <property type="entry name" value="cyt_tran_rel"/>
    <property type="match status" value="1"/>
</dbReference>
<evidence type="ECO:0000313" key="8">
    <source>
        <dbReference type="Proteomes" id="UP000029714"/>
    </source>
</evidence>
<organism evidence="7 8">
    <name type="scientific">Helicobacter saguini</name>
    <dbReference type="NCBI Taxonomy" id="1548018"/>
    <lineage>
        <taxon>Bacteria</taxon>
        <taxon>Pseudomonadati</taxon>
        <taxon>Campylobacterota</taxon>
        <taxon>Epsilonproteobacteria</taxon>
        <taxon>Campylobacterales</taxon>
        <taxon>Helicobacteraceae</taxon>
        <taxon>Helicobacter</taxon>
    </lineage>
</organism>